<keyword evidence="1" id="KW-0812">Transmembrane</keyword>
<organism evidence="2 3">
    <name type="scientific">Chryseobacterium oncorhynchi</name>
    <dbReference type="NCBI Taxonomy" id="741074"/>
    <lineage>
        <taxon>Bacteria</taxon>
        <taxon>Pseudomonadati</taxon>
        <taxon>Bacteroidota</taxon>
        <taxon>Flavobacteriia</taxon>
        <taxon>Flavobacteriales</taxon>
        <taxon>Weeksellaceae</taxon>
        <taxon>Chryseobacterium group</taxon>
        <taxon>Chryseobacterium</taxon>
    </lineage>
</organism>
<dbReference type="EMBL" id="PPEI02000009">
    <property type="protein sequence ID" value="PWN60021.1"/>
    <property type="molecule type" value="Genomic_DNA"/>
</dbReference>
<dbReference type="Proteomes" id="UP000236182">
    <property type="component" value="Unassembled WGS sequence"/>
</dbReference>
<evidence type="ECO:0000313" key="2">
    <source>
        <dbReference type="EMBL" id="PWN60021.1"/>
    </source>
</evidence>
<proteinExistence type="predicted"/>
<name>A0A316WF28_9FLAO</name>
<keyword evidence="1" id="KW-1133">Transmembrane helix</keyword>
<evidence type="ECO:0000256" key="1">
    <source>
        <dbReference type="SAM" id="Phobius"/>
    </source>
</evidence>
<dbReference type="AlphaFoldDB" id="A0A316WF28"/>
<sequence length="132" mass="15444">MITILTLSNTERFVLFGVVSLALTMYVLMTWLPKWNKINNYNKVLRIILFSSIITYSFYVFKIFQEWSNTAKPYIGVGKMMHIQLEEIFIKELETNNVFIASIILTIIAAVLSYFVKDAGKKEFQKEILKMK</sequence>
<gene>
    <name evidence="2" type="ORF">C1638_020865</name>
</gene>
<protein>
    <submittedName>
        <fullName evidence="2">Uncharacterized protein</fullName>
    </submittedName>
</protein>
<dbReference type="OrthoDB" id="9911804at2"/>
<keyword evidence="1" id="KW-0472">Membrane</keyword>
<feature type="transmembrane region" description="Helical" evidence="1">
    <location>
        <begin position="44"/>
        <end position="64"/>
    </location>
</feature>
<keyword evidence="3" id="KW-1185">Reference proteome</keyword>
<evidence type="ECO:0000313" key="3">
    <source>
        <dbReference type="Proteomes" id="UP000236182"/>
    </source>
</evidence>
<reference evidence="2" key="1">
    <citation type="submission" date="2018-04" db="EMBL/GenBank/DDBJ databases">
        <title>Draft Genome Sequences of Chryseobacterium lactis NCTC11390T isolated from milk, Chryseobacterium oncorhynchi 701B-08T from rainbow trout, and Chryseobacterium viscerum 687B-08T from diseased fish.</title>
        <authorList>
            <person name="Jeong J.-J."/>
            <person name="Lee Y.J."/>
            <person name="Pathiraja D."/>
            <person name="Park B."/>
            <person name="Choi I.-G."/>
            <person name="Kim K.D."/>
        </authorList>
    </citation>
    <scope>NUCLEOTIDE SEQUENCE [LARGE SCALE GENOMIC DNA]</scope>
    <source>
        <strain evidence="2">701B-08</strain>
    </source>
</reference>
<feature type="transmembrane region" description="Helical" evidence="1">
    <location>
        <begin position="98"/>
        <end position="116"/>
    </location>
</feature>
<accession>A0A316WF28</accession>
<dbReference type="RefSeq" id="WP_109623866.1">
    <property type="nucleotide sequence ID" value="NZ_PPEI02000009.1"/>
</dbReference>
<feature type="transmembrane region" description="Helical" evidence="1">
    <location>
        <begin position="13"/>
        <end position="32"/>
    </location>
</feature>
<comment type="caution">
    <text evidence="2">The sequence shown here is derived from an EMBL/GenBank/DDBJ whole genome shotgun (WGS) entry which is preliminary data.</text>
</comment>